<gene>
    <name evidence="14" type="ORF">CTHT_0039870</name>
</gene>
<keyword evidence="8 11" id="KW-0119">Carbohydrate metabolism</keyword>
<comment type="pathway">
    <text evidence="3">Glycan degradation; xylan degradation.</text>
</comment>
<feature type="domain" description="GH10" evidence="13">
    <location>
        <begin position="51"/>
        <end position="351"/>
    </location>
</feature>
<dbReference type="SUPFAM" id="SSF51445">
    <property type="entry name" value="(Trans)glycosidases"/>
    <property type="match status" value="1"/>
</dbReference>
<dbReference type="EMBL" id="GL988042">
    <property type="protein sequence ID" value="EGS20248.1"/>
    <property type="molecule type" value="Genomic_DNA"/>
</dbReference>
<comment type="similarity">
    <text evidence="4 11">Belongs to the glycosyl hydrolase 10 (cellulase F) family.</text>
</comment>
<dbReference type="KEGG" id="cthr:CTHT_0039870"/>
<dbReference type="HOGENOM" id="CLU_020161_1_0_1"/>
<evidence type="ECO:0000256" key="7">
    <source>
        <dbReference type="ARBA" id="ARBA00022801"/>
    </source>
</evidence>
<dbReference type="GO" id="GO:0005576">
    <property type="term" value="C:extracellular region"/>
    <property type="evidence" value="ECO:0007669"/>
    <property type="project" value="UniProtKB-SubCell"/>
</dbReference>
<keyword evidence="10 11" id="KW-0624">Polysaccharide degradation</keyword>
<dbReference type="PANTHER" id="PTHR31490">
    <property type="entry name" value="GLYCOSYL HYDROLASE"/>
    <property type="match status" value="1"/>
</dbReference>
<dbReference type="InterPro" id="IPR001000">
    <property type="entry name" value="GH10_dom"/>
</dbReference>
<keyword evidence="6" id="KW-0858">Xylan degradation</keyword>
<proteinExistence type="inferred from homology"/>
<dbReference type="PRINTS" id="PR00134">
    <property type="entry name" value="GLHYDRLASE10"/>
</dbReference>
<dbReference type="AlphaFoldDB" id="G0S8P5"/>
<dbReference type="InterPro" id="IPR017853">
    <property type="entry name" value="GH"/>
</dbReference>
<name>G0S8P5_CHATD</name>
<evidence type="ECO:0000313" key="15">
    <source>
        <dbReference type="Proteomes" id="UP000008066"/>
    </source>
</evidence>
<dbReference type="RefSeq" id="XP_006694397.1">
    <property type="nucleotide sequence ID" value="XM_006694334.1"/>
</dbReference>
<dbReference type="Pfam" id="PF00331">
    <property type="entry name" value="Glyco_hydro_10"/>
    <property type="match status" value="1"/>
</dbReference>
<keyword evidence="15" id="KW-1185">Reference proteome</keyword>
<evidence type="ECO:0000256" key="11">
    <source>
        <dbReference type="RuleBase" id="RU361174"/>
    </source>
</evidence>
<dbReference type="EC" id="3.2.1.8" evidence="11"/>
<accession>G0S8P5</accession>
<reference evidence="14 15" key="1">
    <citation type="journal article" date="2011" name="Cell">
        <title>Insight into structure and assembly of the nuclear pore complex by utilizing the genome of a eukaryotic thermophile.</title>
        <authorList>
            <person name="Amlacher S."/>
            <person name="Sarges P."/>
            <person name="Flemming D."/>
            <person name="van Noort V."/>
            <person name="Kunze R."/>
            <person name="Devos D.P."/>
            <person name="Arumugam M."/>
            <person name="Bork P."/>
            <person name="Hurt E."/>
        </authorList>
    </citation>
    <scope>NUCLEOTIDE SEQUENCE [LARGE SCALE GENOMIC DNA]</scope>
    <source>
        <strain evidence="15">DSM 1495 / CBS 144.50 / IMI 039719</strain>
    </source>
</reference>
<keyword evidence="7 11" id="KW-0378">Hydrolase</keyword>
<dbReference type="eggNOG" id="ENOG502QR4K">
    <property type="taxonomic scope" value="Eukaryota"/>
</dbReference>
<protein>
    <recommendedName>
        <fullName evidence="11">Beta-xylanase</fullName>
        <ecNumber evidence="11">3.2.1.8</ecNumber>
    </recommendedName>
</protein>
<evidence type="ECO:0000256" key="3">
    <source>
        <dbReference type="ARBA" id="ARBA00004851"/>
    </source>
</evidence>
<evidence type="ECO:0000256" key="9">
    <source>
        <dbReference type="ARBA" id="ARBA00023295"/>
    </source>
</evidence>
<dbReference type="PANTHER" id="PTHR31490:SF35">
    <property type="entry name" value="ENDO-1,4-BETA-XYLANASE"/>
    <property type="match status" value="1"/>
</dbReference>
<feature type="signal peptide" evidence="12">
    <location>
        <begin position="1"/>
        <end position="17"/>
    </location>
</feature>
<dbReference type="Proteomes" id="UP000008066">
    <property type="component" value="Unassembled WGS sequence"/>
</dbReference>
<dbReference type="PROSITE" id="PS51760">
    <property type="entry name" value="GH10_2"/>
    <property type="match status" value="1"/>
</dbReference>
<evidence type="ECO:0000256" key="5">
    <source>
        <dbReference type="ARBA" id="ARBA00022525"/>
    </source>
</evidence>
<keyword evidence="12" id="KW-0732">Signal</keyword>
<dbReference type="GO" id="GO:0031176">
    <property type="term" value="F:endo-1,4-beta-xylanase activity"/>
    <property type="evidence" value="ECO:0007669"/>
    <property type="project" value="UniProtKB-EC"/>
</dbReference>
<evidence type="ECO:0000256" key="1">
    <source>
        <dbReference type="ARBA" id="ARBA00000681"/>
    </source>
</evidence>
<dbReference type="GeneID" id="18258025"/>
<evidence type="ECO:0000256" key="4">
    <source>
        <dbReference type="ARBA" id="ARBA00007495"/>
    </source>
</evidence>
<evidence type="ECO:0000256" key="6">
    <source>
        <dbReference type="ARBA" id="ARBA00022651"/>
    </source>
</evidence>
<dbReference type="InterPro" id="IPR044846">
    <property type="entry name" value="GH10"/>
</dbReference>
<keyword evidence="5" id="KW-0964">Secreted</keyword>
<evidence type="ECO:0000313" key="14">
    <source>
        <dbReference type="EMBL" id="EGS20248.1"/>
    </source>
</evidence>
<evidence type="ECO:0000256" key="10">
    <source>
        <dbReference type="ARBA" id="ARBA00023326"/>
    </source>
</evidence>
<evidence type="ECO:0000256" key="8">
    <source>
        <dbReference type="ARBA" id="ARBA00023277"/>
    </source>
</evidence>
<organism evidence="15">
    <name type="scientific">Chaetomium thermophilum (strain DSM 1495 / CBS 144.50 / IMI 039719)</name>
    <name type="common">Thermochaetoides thermophila</name>
    <dbReference type="NCBI Taxonomy" id="759272"/>
    <lineage>
        <taxon>Eukaryota</taxon>
        <taxon>Fungi</taxon>
        <taxon>Dikarya</taxon>
        <taxon>Ascomycota</taxon>
        <taxon>Pezizomycotina</taxon>
        <taxon>Sordariomycetes</taxon>
        <taxon>Sordariomycetidae</taxon>
        <taxon>Sordariales</taxon>
        <taxon>Chaetomiaceae</taxon>
        <taxon>Thermochaetoides</taxon>
    </lineage>
</organism>
<dbReference type="Gene3D" id="3.20.20.80">
    <property type="entry name" value="Glycosidases"/>
    <property type="match status" value="1"/>
</dbReference>
<dbReference type="GO" id="GO:0045493">
    <property type="term" value="P:xylan catabolic process"/>
    <property type="evidence" value="ECO:0007669"/>
    <property type="project" value="UniProtKB-KW"/>
</dbReference>
<sequence length="369" mass="41298">MHLSSLLLLSALPGSLAGAIGRPQPQQKGLHKLALQAGLKYFGSATDSPGQRERAGKEDAYPQYDYIMWKSGEFGQTTPTNGQKWLFTEPSRGVFNFTEGEIVATKARKAGYYLRCHALVWHSQLAPWVESRNWTKAELRKVIVDHVTRVAGHWRGRCYAWDVVNEALNEDGTYRQSIFYQVLGEEYIKLAFKTAAKADPHAKLYYNDYNLEWPSAKTEGAKRIVKMLRKEGIRIDGVGLQAHLVAENHPTLDQHIDAIKGFADLGVEVALTELDVRLTVPATAENLAQQKEAYKNVVGACVQVKGCIGVTIWDFYDPFSWVPDYFPSEGAPLLWFANFTKHPAYDGVVEALTNKTTKAKGKGPRALLW</sequence>
<evidence type="ECO:0000259" key="13">
    <source>
        <dbReference type="PROSITE" id="PS51760"/>
    </source>
</evidence>
<feature type="chain" id="PRO_5003409372" description="Beta-xylanase" evidence="12">
    <location>
        <begin position="18"/>
        <end position="369"/>
    </location>
</feature>
<dbReference type="OMA" id="TIWDFYD"/>
<comment type="catalytic activity">
    <reaction evidence="1 11">
        <text>Endohydrolysis of (1-&gt;4)-beta-D-xylosidic linkages in xylans.</text>
        <dbReference type="EC" id="3.2.1.8"/>
    </reaction>
</comment>
<evidence type="ECO:0000256" key="12">
    <source>
        <dbReference type="SAM" id="SignalP"/>
    </source>
</evidence>
<comment type="subcellular location">
    <subcellularLocation>
        <location evidence="2">Secreted</location>
    </subcellularLocation>
</comment>
<evidence type="ECO:0000256" key="2">
    <source>
        <dbReference type="ARBA" id="ARBA00004613"/>
    </source>
</evidence>
<dbReference type="OrthoDB" id="3055998at2759"/>
<dbReference type="SMART" id="SM00633">
    <property type="entry name" value="Glyco_10"/>
    <property type="match status" value="1"/>
</dbReference>
<keyword evidence="9 11" id="KW-0326">Glycosidase</keyword>